<protein>
    <submittedName>
        <fullName evidence="1">Uncharacterized protein</fullName>
    </submittedName>
</protein>
<dbReference type="RefSeq" id="XP_068357535.1">
    <property type="nucleotide sequence ID" value="XM_068492993.1"/>
</dbReference>
<evidence type="ECO:0000313" key="2">
    <source>
        <dbReference type="Proteomes" id="UP000179807"/>
    </source>
</evidence>
<dbReference type="EMBL" id="MLAK01000793">
    <property type="protein sequence ID" value="OHT04399.1"/>
    <property type="molecule type" value="Genomic_DNA"/>
</dbReference>
<reference evidence="1" key="1">
    <citation type="submission" date="2016-10" db="EMBL/GenBank/DDBJ databases">
        <authorList>
            <person name="Benchimol M."/>
            <person name="Almeida L.G."/>
            <person name="Vasconcelos A.T."/>
            <person name="Perreira-Neves A."/>
            <person name="Rosa I.A."/>
            <person name="Tasca T."/>
            <person name="Bogo M.R."/>
            <person name="de Souza W."/>
        </authorList>
    </citation>
    <scope>NUCLEOTIDE SEQUENCE [LARGE SCALE GENOMIC DNA]</scope>
    <source>
        <strain evidence="1">K</strain>
    </source>
</reference>
<keyword evidence="2" id="KW-1185">Reference proteome</keyword>
<comment type="caution">
    <text evidence="1">The sequence shown here is derived from an EMBL/GenBank/DDBJ whole genome shotgun (WGS) entry which is preliminary data.</text>
</comment>
<proteinExistence type="predicted"/>
<dbReference type="Proteomes" id="UP000179807">
    <property type="component" value="Unassembled WGS sequence"/>
</dbReference>
<sequence length="346" mass="40075">MFQSKCHMKMNEQYPILPPPGTIPLFVDVGAQVTVSGVFLPVCLNHETQQIDSWVKNSYSSLPIIAQSQFYPNKYFSLIPKDKCPDRILTNRQFKIKSYSQYYIQKKDDDIILYCIDDNDDIFFVCENILNPIGIGAFYDKQYSIFLSMPENIAEEYGKSFDFKPVPYSMEIVKQIIFPTKNSSQIENNGFDLDPLSVACLMVLQYKLPNIIIPQPNMDSIKNRFIFKYIMLQNPPTFYGKPNYSFALKNIEKGMIRLLENVEPYQWVHISFFHFGEGQFEDVRAIIGDPTKYELDVLNYKKGEGFRVDKFLVKDEVDIMSPAGGELWLHGIIDCGEFLSVDVFLY</sequence>
<evidence type="ECO:0000313" key="1">
    <source>
        <dbReference type="EMBL" id="OHT04399.1"/>
    </source>
</evidence>
<gene>
    <name evidence="1" type="ORF">TRFO_06273</name>
</gene>
<dbReference type="GeneID" id="94827697"/>
<dbReference type="VEuPathDB" id="TrichDB:TRFO_06273"/>
<name>A0A1J4JYZ8_9EUKA</name>
<organism evidence="1 2">
    <name type="scientific">Tritrichomonas foetus</name>
    <dbReference type="NCBI Taxonomy" id="1144522"/>
    <lineage>
        <taxon>Eukaryota</taxon>
        <taxon>Metamonada</taxon>
        <taxon>Parabasalia</taxon>
        <taxon>Tritrichomonadida</taxon>
        <taxon>Tritrichomonadidae</taxon>
        <taxon>Tritrichomonas</taxon>
    </lineage>
</organism>
<accession>A0A1J4JYZ8</accession>
<dbReference type="AlphaFoldDB" id="A0A1J4JYZ8"/>